<accession>A0A919QIY4</accession>
<dbReference type="InterPro" id="IPR012291">
    <property type="entry name" value="CBM2_carb-bd_dom_sf"/>
</dbReference>
<keyword evidence="1" id="KW-0119">Carbohydrate metabolism</keyword>
<feature type="domain" description="CBM2" evidence="6">
    <location>
        <begin position="117"/>
        <end position="226"/>
    </location>
</feature>
<dbReference type="EMBL" id="BOOA01000152">
    <property type="protein sequence ID" value="GIH29711.1"/>
    <property type="molecule type" value="Genomic_DNA"/>
</dbReference>
<protein>
    <recommendedName>
        <fullName evidence="9">Fibronectin type-III domain-containing protein</fullName>
    </recommendedName>
</protein>
<dbReference type="SUPFAM" id="SSF49384">
    <property type="entry name" value="Carbohydrate-binding domain"/>
    <property type="match status" value="1"/>
</dbReference>
<evidence type="ECO:0008006" key="9">
    <source>
        <dbReference type="Google" id="ProtNLM"/>
    </source>
</evidence>
<dbReference type="CDD" id="cd00063">
    <property type="entry name" value="FN3"/>
    <property type="match status" value="1"/>
</dbReference>
<dbReference type="InterPro" id="IPR008965">
    <property type="entry name" value="CBM2/CBM3_carb-bd_dom_sf"/>
</dbReference>
<dbReference type="PROSITE" id="PS51173">
    <property type="entry name" value="CBM2"/>
    <property type="match status" value="1"/>
</dbReference>
<keyword evidence="2" id="KW-0378">Hydrolase</keyword>
<proteinExistence type="predicted"/>
<evidence type="ECO:0000259" key="6">
    <source>
        <dbReference type="PROSITE" id="PS51173"/>
    </source>
</evidence>
<keyword evidence="3" id="KW-0624">Polysaccharide degradation</keyword>
<evidence type="ECO:0000259" key="5">
    <source>
        <dbReference type="PROSITE" id="PS50853"/>
    </source>
</evidence>
<dbReference type="InterPro" id="IPR013783">
    <property type="entry name" value="Ig-like_fold"/>
</dbReference>
<dbReference type="InterPro" id="IPR003961">
    <property type="entry name" value="FN3_dom"/>
</dbReference>
<dbReference type="InterPro" id="IPR036116">
    <property type="entry name" value="FN3_sf"/>
</dbReference>
<keyword evidence="4" id="KW-0732">Signal</keyword>
<keyword evidence="8" id="KW-1185">Reference proteome</keyword>
<dbReference type="SUPFAM" id="SSF49265">
    <property type="entry name" value="Fibronectin type III"/>
    <property type="match status" value="1"/>
</dbReference>
<gene>
    <name evidence="7" type="ORF">Aph01nite_80210</name>
</gene>
<dbReference type="InterPro" id="IPR001919">
    <property type="entry name" value="CBD2"/>
</dbReference>
<dbReference type="AlphaFoldDB" id="A0A919QIY4"/>
<evidence type="ECO:0000313" key="8">
    <source>
        <dbReference type="Proteomes" id="UP000640052"/>
    </source>
</evidence>
<dbReference type="GO" id="GO:0004553">
    <property type="term" value="F:hydrolase activity, hydrolyzing O-glycosyl compounds"/>
    <property type="evidence" value="ECO:0007669"/>
    <property type="project" value="InterPro"/>
</dbReference>
<dbReference type="RefSeq" id="WP_204046325.1">
    <property type="nucleotide sequence ID" value="NZ_BOOA01000152.1"/>
</dbReference>
<feature type="domain" description="Fibronectin type-III" evidence="5">
    <location>
        <begin position="30"/>
        <end position="124"/>
    </location>
</feature>
<dbReference type="GO" id="GO:0000272">
    <property type="term" value="P:polysaccharide catabolic process"/>
    <property type="evidence" value="ECO:0007669"/>
    <property type="project" value="UniProtKB-KW"/>
</dbReference>
<organism evidence="7 8">
    <name type="scientific">Acrocarpospora phusangensis</name>
    <dbReference type="NCBI Taxonomy" id="1070424"/>
    <lineage>
        <taxon>Bacteria</taxon>
        <taxon>Bacillati</taxon>
        <taxon>Actinomycetota</taxon>
        <taxon>Actinomycetes</taxon>
        <taxon>Streptosporangiales</taxon>
        <taxon>Streptosporangiaceae</taxon>
        <taxon>Acrocarpospora</taxon>
    </lineage>
</organism>
<evidence type="ECO:0000256" key="1">
    <source>
        <dbReference type="ARBA" id="ARBA00023277"/>
    </source>
</evidence>
<dbReference type="SMART" id="SM00637">
    <property type="entry name" value="CBD_II"/>
    <property type="match status" value="1"/>
</dbReference>
<comment type="caution">
    <text evidence="7">The sequence shown here is derived from an EMBL/GenBank/DDBJ whole genome shotgun (WGS) entry which is preliminary data.</text>
</comment>
<keyword evidence="2" id="KW-0326">Glycosidase</keyword>
<evidence type="ECO:0000256" key="4">
    <source>
        <dbReference type="SAM" id="SignalP"/>
    </source>
</evidence>
<dbReference type="Gene3D" id="2.60.40.290">
    <property type="match status" value="1"/>
</dbReference>
<reference evidence="7" key="1">
    <citation type="submission" date="2021-01" db="EMBL/GenBank/DDBJ databases">
        <title>Whole genome shotgun sequence of Acrocarpospora phusangensis NBRC 108782.</title>
        <authorList>
            <person name="Komaki H."/>
            <person name="Tamura T."/>
        </authorList>
    </citation>
    <scope>NUCLEOTIDE SEQUENCE</scope>
    <source>
        <strain evidence="7">NBRC 108782</strain>
    </source>
</reference>
<dbReference type="GO" id="GO:0030247">
    <property type="term" value="F:polysaccharide binding"/>
    <property type="evidence" value="ECO:0007669"/>
    <property type="project" value="UniProtKB-UniRule"/>
</dbReference>
<dbReference type="SMART" id="SM00060">
    <property type="entry name" value="FN3"/>
    <property type="match status" value="1"/>
</dbReference>
<dbReference type="Gene3D" id="2.60.40.10">
    <property type="entry name" value="Immunoglobulins"/>
    <property type="match status" value="1"/>
</dbReference>
<evidence type="ECO:0000313" key="7">
    <source>
        <dbReference type="EMBL" id="GIH29711.1"/>
    </source>
</evidence>
<evidence type="ECO:0000256" key="2">
    <source>
        <dbReference type="ARBA" id="ARBA00023295"/>
    </source>
</evidence>
<dbReference type="PROSITE" id="PS50853">
    <property type="entry name" value="FN3"/>
    <property type="match status" value="1"/>
</dbReference>
<feature type="chain" id="PRO_5037024944" description="Fibronectin type-III domain-containing protein" evidence="4">
    <location>
        <begin position="25"/>
        <end position="226"/>
    </location>
</feature>
<sequence>MKRVLAVILAALLPVALLASPVRAGTDTVPPSKPPTPGASSVTTTVANLNWLSATDNVQVTGYHLQQFAGGSWTTVRTVPASGTFQTVNGLSPSTAYTYAVIAFDAAGNNSVRSDPVTFTTLALTALPTCQVQVISFGSGFTVVATITNTTAAPTSGWTIQFTLPLTASVSTAFNGVLTRSGTTGTITPAPWNTVMAPGFRTSPGFQGTGGTPPSGFTLNGVPCTV</sequence>
<name>A0A919QIY4_9ACTN</name>
<dbReference type="Proteomes" id="UP000640052">
    <property type="component" value="Unassembled WGS sequence"/>
</dbReference>
<dbReference type="Pfam" id="PF00041">
    <property type="entry name" value="fn3"/>
    <property type="match status" value="1"/>
</dbReference>
<feature type="signal peptide" evidence="4">
    <location>
        <begin position="1"/>
        <end position="24"/>
    </location>
</feature>
<dbReference type="Pfam" id="PF00553">
    <property type="entry name" value="CBM_2"/>
    <property type="match status" value="1"/>
</dbReference>
<evidence type="ECO:0000256" key="3">
    <source>
        <dbReference type="ARBA" id="ARBA00023326"/>
    </source>
</evidence>